<dbReference type="GeneID" id="5000537"/>
<dbReference type="OMA" id="FIDECEC"/>
<dbReference type="RefSeq" id="XP_001416234.1">
    <property type="nucleotide sequence ID" value="XM_001416197.1"/>
</dbReference>
<dbReference type="AlphaFoldDB" id="A4RSJ4"/>
<keyword evidence="2" id="KW-1185">Reference proteome</keyword>
<dbReference type="PANTHER" id="PTHR13520:SF0">
    <property type="entry name" value="RAD50-INTERACTING PROTEIN 1"/>
    <property type="match status" value="1"/>
</dbReference>
<organism evidence="1 2">
    <name type="scientific">Ostreococcus lucimarinus (strain CCE9901)</name>
    <dbReference type="NCBI Taxonomy" id="436017"/>
    <lineage>
        <taxon>Eukaryota</taxon>
        <taxon>Viridiplantae</taxon>
        <taxon>Chlorophyta</taxon>
        <taxon>Mamiellophyceae</taxon>
        <taxon>Mamiellales</taxon>
        <taxon>Bathycoccaceae</taxon>
        <taxon>Ostreococcus</taxon>
    </lineage>
</organism>
<evidence type="ECO:0000313" key="1">
    <source>
        <dbReference type="EMBL" id="ABO94527.1"/>
    </source>
</evidence>
<gene>
    <name evidence="1" type="primary">Y</name>
    <name evidence="1" type="ORF">OSTLU_119686</name>
</gene>
<name>A4RSJ4_OSTLU</name>
<accession>A4RSJ4</accession>
<dbReference type="EMBL" id="CP000582">
    <property type="protein sequence ID" value="ABO94527.1"/>
    <property type="molecule type" value="Genomic_DNA"/>
</dbReference>
<dbReference type="HOGENOM" id="CLU_391475_0_0_1"/>
<dbReference type="GO" id="GO:0006888">
    <property type="term" value="P:endoplasmic reticulum to Golgi vesicle-mediated transport"/>
    <property type="evidence" value="ECO:0007669"/>
    <property type="project" value="InterPro"/>
</dbReference>
<dbReference type="Gramene" id="ABO94527">
    <property type="protein sequence ID" value="ABO94527"/>
    <property type="gene ID" value="OSTLU_119686"/>
</dbReference>
<sequence>MAKLERASASAASAAETFRTLASEDGARARAMIGERGQLTCDAVRDAAWGGLRARLAASGWPPGLRPTELRAYGWSLARDGGEDDDADAALRELRAVRAFHVLRTTSEARAAFAGEASFAHDDVALAFVEDLAEALRVTFATRGSLSDPRKPERLFACAKELTIKTPMLVRAELDRAVFVDEPKIAVATTRHYLSLLLHAVSDVIRTHVCVACAASEEPWWLHVADECRAFDDHVSRNPYADVEETPKVLDALVCEQAHAEAWLDAECEHARVRASKSWNEAKNWAASAEDGDVEYKAPYVAQVVVEETKNAFESAKGLSRADWRLYFVNRVAIPVLDEFIDECECRAVGSKGLGSLVAATGSWRSGTEGTAVIGAAVNASTFVARALRVLAEDTFVLEFGGEKCLETYASKFEKFTARWIDAVADAAASQFTDKVLGDAYVGSTHLQAYETLGDEDARDASDDGSSRNVSASGYMLAALAPLRDRVDDARAAFGVAAFEKCWRAIASKTTRVIVDRIVCVATFSRAGAKQLERDRDAHANVFVECAKRPSALRAKTKTLAECVSALSCDGPTARELIEALRSDGMKGLAVVNARKSSLDVTALDDASLLRVLRRRRDVVDGDAVA</sequence>
<proteinExistence type="predicted"/>
<dbReference type="KEGG" id="olu:OSTLU_119686"/>
<dbReference type="Proteomes" id="UP000001568">
    <property type="component" value="Chromosome 2"/>
</dbReference>
<evidence type="ECO:0000313" key="2">
    <source>
        <dbReference type="Proteomes" id="UP000001568"/>
    </source>
</evidence>
<dbReference type="PANTHER" id="PTHR13520">
    <property type="entry name" value="RAD50-INTERACTING PROTEIN 1 RINT-1"/>
    <property type="match status" value="1"/>
</dbReference>
<dbReference type="GO" id="GO:0060628">
    <property type="term" value="P:regulation of ER to Golgi vesicle-mediated transport"/>
    <property type="evidence" value="ECO:0007669"/>
    <property type="project" value="TreeGrafter"/>
</dbReference>
<dbReference type="PROSITE" id="PS51386">
    <property type="entry name" value="RINT1_TIP20"/>
    <property type="match status" value="1"/>
</dbReference>
<dbReference type="GO" id="GO:0006890">
    <property type="term" value="P:retrograde vesicle-mediated transport, Golgi to endoplasmic reticulum"/>
    <property type="evidence" value="ECO:0007669"/>
    <property type="project" value="InterPro"/>
</dbReference>
<dbReference type="Pfam" id="PF04437">
    <property type="entry name" value="RINT1_TIP1"/>
    <property type="match status" value="1"/>
</dbReference>
<protein>
    <submittedName>
        <fullName evidence="1">Uncharacterized protein</fullName>
    </submittedName>
</protein>
<dbReference type="eggNOG" id="KOG2218">
    <property type="taxonomic scope" value="Eukaryota"/>
</dbReference>
<dbReference type="InterPro" id="IPR007528">
    <property type="entry name" value="RINT1_Tip20"/>
</dbReference>
<reference evidence="1 2" key="1">
    <citation type="journal article" date="2007" name="Proc. Natl. Acad. Sci. U.S.A.">
        <title>The tiny eukaryote Ostreococcus provides genomic insights into the paradox of plankton speciation.</title>
        <authorList>
            <person name="Palenik B."/>
            <person name="Grimwood J."/>
            <person name="Aerts A."/>
            <person name="Rouze P."/>
            <person name="Salamov A."/>
            <person name="Putnam N."/>
            <person name="Dupont C."/>
            <person name="Jorgensen R."/>
            <person name="Derelle E."/>
            <person name="Rombauts S."/>
            <person name="Zhou K."/>
            <person name="Otillar R."/>
            <person name="Merchant S.S."/>
            <person name="Podell S."/>
            <person name="Gaasterland T."/>
            <person name="Napoli C."/>
            <person name="Gendler K."/>
            <person name="Manuell A."/>
            <person name="Tai V."/>
            <person name="Vallon O."/>
            <person name="Piganeau G."/>
            <person name="Jancek S."/>
            <person name="Heijde M."/>
            <person name="Jabbari K."/>
            <person name="Bowler C."/>
            <person name="Lohr M."/>
            <person name="Robbens S."/>
            <person name="Werner G."/>
            <person name="Dubchak I."/>
            <person name="Pazour G.J."/>
            <person name="Ren Q."/>
            <person name="Paulsen I."/>
            <person name="Delwiche C."/>
            <person name="Schmutz J."/>
            <person name="Rokhsar D."/>
            <person name="Van de Peer Y."/>
            <person name="Moreau H."/>
            <person name="Grigoriev I.V."/>
        </authorList>
    </citation>
    <scope>NUCLEOTIDE SEQUENCE [LARGE SCALE GENOMIC DNA]</scope>
    <source>
        <strain evidence="1 2">CCE9901</strain>
    </source>
</reference>
<dbReference type="GO" id="GO:0070939">
    <property type="term" value="C:Dsl1/NZR complex"/>
    <property type="evidence" value="ECO:0007669"/>
    <property type="project" value="InterPro"/>
</dbReference>
<dbReference type="STRING" id="436017.A4RSJ4"/>
<dbReference type="OrthoDB" id="10430302at2759"/>